<dbReference type="AlphaFoldDB" id="A0A388L347"/>
<feature type="compositionally biased region" description="Basic and acidic residues" evidence="1">
    <location>
        <begin position="21"/>
        <end position="33"/>
    </location>
</feature>
<accession>A0A388L347</accession>
<name>A0A388L347_CHABU</name>
<gene>
    <name evidence="2" type="ORF">CBR_g22895</name>
</gene>
<sequence>MHKVSLATNSKGVRRARRSRTRDGRPRKTEGRSFKKGCMGGRTEGAILSFNSSWEQWNLGVSSTKRVARSSRWRSDGEI</sequence>
<comment type="caution">
    <text evidence="2">The sequence shown here is derived from an EMBL/GenBank/DDBJ whole genome shotgun (WGS) entry which is preliminary data.</text>
</comment>
<dbReference type="Proteomes" id="UP000265515">
    <property type="component" value="Unassembled WGS sequence"/>
</dbReference>
<evidence type="ECO:0000313" key="2">
    <source>
        <dbReference type="EMBL" id="GBG76678.1"/>
    </source>
</evidence>
<proteinExistence type="predicted"/>
<dbReference type="EMBL" id="BFEA01000250">
    <property type="protein sequence ID" value="GBG76678.1"/>
    <property type="molecule type" value="Genomic_DNA"/>
</dbReference>
<evidence type="ECO:0000313" key="3">
    <source>
        <dbReference type="Proteomes" id="UP000265515"/>
    </source>
</evidence>
<dbReference type="Gramene" id="GBG76678">
    <property type="protein sequence ID" value="GBG76678"/>
    <property type="gene ID" value="CBR_g22895"/>
</dbReference>
<reference evidence="2 3" key="1">
    <citation type="journal article" date="2018" name="Cell">
        <title>The Chara Genome: Secondary Complexity and Implications for Plant Terrestrialization.</title>
        <authorList>
            <person name="Nishiyama T."/>
            <person name="Sakayama H."/>
            <person name="Vries J.D."/>
            <person name="Buschmann H."/>
            <person name="Saint-Marcoux D."/>
            <person name="Ullrich K.K."/>
            <person name="Haas F.B."/>
            <person name="Vanderstraeten L."/>
            <person name="Becker D."/>
            <person name="Lang D."/>
            <person name="Vosolsobe S."/>
            <person name="Rombauts S."/>
            <person name="Wilhelmsson P.K.I."/>
            <person name="Janitza P."/>
            <person name="Kern R."/>
            <person name="Heyl A."/>
            <person name="Rumpler F."/>
            <person name="Villalobos L.I.A.C."/>
            <person name="Clay J.M."/>
            <person name="Skokan R."/>
            <person name="Toyoda A."/>
            <person name="Suzuki Y."/>
            <person name="Kagoshima H."/>
            <person name="Schijlen E."/>
            <person name="Tajeshwar N."/>
            <person name="Catarino B."/>
            <person name="Hetherington A.J."/>
            <person name="Saltykova A."/>
            <person name="Bonnot C."/>
            <person name="Breuninger H."/>
            <person name="Symeonidi A."/>
            <person name="Radhakrishnan G.V."/>
            <person name="Van Nieuwerburgh F."/>
            <person name="Deforce D."/>
            <person name="Chang C."/>
            <person name="Karol K.G."/>
            <person name="Hedrich R."/>
            <person name="Ulvskov P."/>
            <person name="Glockner G."/>
            <person name="Delwiche C.F."/>
            <person name="Petrasek J."/>
            <person name="Van de Peer Y."/>
            <person name="Friml J."/>
            <person name="Beilby M."/>
            <person name="Dolan L."/>
            <person name="Kohara Y."/>
            <person name="Sugano S."/>
            <person name="Fujiyama A."/>
            <person name="Delaux P.-M."/>
            <person name="Quint M."/>
            <person name="TheiBen G."/>
            <person name="Hagemann M."/>
            <person name="Harholt J."/>
            <person name="Dunand C."/>
            <person name="Zachgo S."/>
            <person name="Langdale J."/>
            <person name="Maumus F."/>
            <person name="Straeten D.V.D."/>
            <person name="Gould S.B."/>
            <person name="Rensing S.A."/>
        </authorList>
    </citation>
    <scope>NUCLEOTIDE SEQUENCE [LARGE SCALE GENOMIC DNA]</scope>
    <source>
        <strain evidence="2 3">S276</strain>
    </source>
</reference>
<organism evidence="2 3">
    <name type="scientific">Chara braunii</name>
    <name type="common">Braun's stonewort</name>
    <dbReference type="NCBI Taxonomy" id="69332"/>
    <lineage>
        <taxon>Eukaryota</taxon>
        <taxon>Viridiplantae</taxon>
        <taxon>Streptophyta</taxon>
        <taxon>Charophyceae</taxon>
        <taxon>Charales</taxon>
        <taxon>Characeae</taxon>
        <taxon>Chara</taxon>
    </lineage>
</organism>
<evidence type="ECO:0000256" key="1">
    <source>
        <dbReference type="SAM" id="MobiDB-lite"/>
    </source>
</evidence>
<protein>
    <submittedName>
        <fullName evidence="2">Uncharacterized protein</fullName>
    </submittedName>
</protein>
<keyword evidence="3" id="KW-1185">Reference proteome</keyword>
<feature type="region of interest" description="Disordered" evidence="1">
    <location>
        <begin position="1"/>
        <end position="42"/>
    </location>
</feature>
<feature type="compositionally biased region" description="Polar residues" evidence="1">
    <location>
        <begin position="1"/>
        <end position="11"/>
    </location>
</feature>